<gene>
    <name evidence="2" type="ORF">EJ03DRAFT_325557</name>
</gene>
<protein>
    <submittedName>
        <fullName evidence="2">Uncharacterized protein</fullName>
    </submittedName>
</protein>
<dbReference type="AlphaFoldDB" id="A0A6G1LG19"/>
<keyword evidence="1" id="KW-0472">Membrane</keyword>
<keyword evidence="3" id="KW-1185">Reference proteome</keyword>
<feature type="transmembrane region" description="Helical" evidence="1">
    <location>
        <begin position="43"/>
        <end position="64"/>
    </location>
</feature>
<keyword evidence="1" id="KW-0812">Transmembrane</keyword>
<evidence type="ECO:0000313" key="2">
    <source>
        <dbReference type="EMBL" id="KAF2771519.1"/>
    </source>
</evidence>
<name>A0A6G1LG19_9PEZI</name>
<reference evidence="2" key="1">
    <citation type="journal article" date="2020" name="Stud. Mycol.">
        <title>101 Dothideomycetes genomes: a test case for predicting lifestyles and emergence of pathogens.</title>
        <authorList>
            <person name="Haridas S."/>
            <person name="Albert R."/>
            <person name="Binder M."/>
            <person name="Bloem J."/>
            <person name="Labutti K."/>
            <person name="Salamov A."/>
            <person name="Andreopoulos B."/>
            <person name="Baker S."/>
            <person name="Barry K."/>
            <person name="Bills G."/>
            <person name="Bluhm B."/>
            <person name="Cannon C."/>
            <person name="Castanera R."/>
            <person name="Culley D."/>
            <person name="Daum C."/>
            <person name="Ezra D."/>
            <person name="Gonzalez J."/>
            <person name="Henrissat B."/>
            <person name="Kuo A."/>
            <person name="Liang C."/>
            <person name="Lipzen A."/>
            <person name="Lutzoni F."/>
            <person name="Magnuson J."/>
            <person name="Mondo S."/>
            <person name="Nolan M."/>
            <person name="Ohm R."/>
            <person name="Pangilinan J."/>
            <person name="Park H.-J."/>
            <person name="Ramirez L."/>
            <person name="Alfaro M."/>
            <person name="Sun H."/>
            <person name="Tritt A."/>
            <person name="Yoshinaga Y."/>
            <person name="Zwiers L.-H."/>
            <person name="Turgeon B."/>
            <person name="Goodwin S."/>
            <person name="Spatafora J."/>
            <person name="Crous P."/>
            <person name="Grigoriev I."/>
        </authorList>
    </citation>
    <scope>NUCLEOTIDE SEQUENCE</scope>
    <source>
        <strain evidence="2">CBS 116005</strain>
    </source>
</reference>
<organism evidence="2 3">
    <name type="scientific">Teratosphaeria nubilosa</name>
    <dbReference type="NCBI Taxonomy" id="161662"/>
    <lineage>
        <taxon>Eukaryota</taxon>
        <taxon>Fungi</taxon>
        <taxon>Dikarya</taxon>
        <taxon>Ascomycota</taxon>
        <taxon>Pezizomycotina</taxon>
        <taxon>Dothideomycetes</taxon>
        <taxon>Dothideomycetidae</taxon>
        <taxon>Mycosphaerellales</taxon>
        <taxon>Teratosphaeriaceae</taxon>
        <taxon>Teratosphaeria</taxon>
    </lineage>
</organism>
<evidence type="ECO:0000256" key="1">
    <source>
        <dbReference type="SAM" id="Phobius"/>
    </source>
</evidence>
<dbReference type="EMBL" id="ML995819">
    <property type="protein sequence ID" value="KAF2771519.1"/>
    <property type="molecule type" value="Genomic_DNA"/>
</dbReference>
<accession>A0A6G1LG19</accession>
<keyword evidence="1" id="KW-1133">Transmembrane helix</keyword>
<evidence type="ECO:0000313" key="3">
    <source>
        <dbReference type="Proteomes" id="UP000799436"/>
    </source>
</evidence>
<proteinExistence type="predicted"/>
<sequence>MGSPRKQASKIVEWSTGSRPAEKVTLDTAAIIQWLCCRISDYWLVYGILYCLLLIMNPAVMSNLRTAHPKHHSRTA</sequence>
<dbReference type="Proteomes" id="UP000799436">
    <property type="component" value="Unassembled WGS sequence"/>
</dbReference>